<proteinExistence type="predicted"/>
<dbReference type="EMBL" id="HBUF01044524">
    <property type="protein sequence ID" value="CAG6618929.1"/>
    <property type="molecule type" value="Transcribed_RNA"/>
</dbReference>
<reference evidence="1" key="1">
    <citation type="submission" date="2021-05" db="EMBL/GenBank/DDBJ databases">
        <authorList>
            <person name="Alioto T."/>
            <person name="Alioto T."/>
            <person name="Gomez Garrido J."/>
        </authorList>
    </citation>
    <scope>NUCLEOTIDE SEQUENCE</scope>
</reference>
<name>A0A8D8M996_9HEMI</name>
<evidence type="ECO:0000313" key="1">
    <source>
        <dbReference type="EMBL" id="CAG6618931.1"/>
    </source>
</evidence>
<dbReference type="EMBL" id="HBUF01044526">
    <property type="protein sequence ID" value="CAG6618933.1"/>
    <property type="molecule type" value="Transcribed_RNA"/>
</dbReference>
<dbReference type="AlphaFoldDB" id="A0A8D8M996"/>
<protein>
    <submittedName>
        <fullName evidence="1">Uncharacterized protein</fullName>
    </submittedName>
</protein>
<accession>A0A8D8M996</accession>
<dbReference type="EMBL" id="HBUF01044525">
    <property type="protein sequence ID" value="CAG6618931.1"/>
    <property type="molecule type" value="Transcribed_RNA"/>
</dbReference>
<organism evidence="1">
    <name type="scientific">Cacopsylla melanoneura</name>
    <dbReference type="NCBI Taxonomy" id="428564"/>
    <lineage>
        <taxon>Eukaryota</taxon>
        <taxon>Metazoa</taxon>
        <taxon>Ecdysozoa</taxon>
        <taxon>Arthropoda</taxon>
        <taxon>Hexapoda</taxon>
        <taxon>Insecta</taxon>
        <taxon>Pterygota</taxon>
        <taxon>Neoptera</taxon>
        <taxon>Paraneoptera</taxon>
        <taxon>Hemiptera</taxon>
        <taxon>Sternorrhyncha</taxon>
        <taxon>Psylloidea</taxon>
        <taxon>Psyllidae</taxon>
        <taxon>Psyllinae</taxon>
        <taxon>Cacopsylla</taxon>
    </lineage>
</organism>
<sequence length="106" mass="12476">MLSPLCLAGESVPNSRLVTQVQMENRSESRRYCWHHHSCCSHTSRHGVRYLGRRSSYRWHLHGFLPRLHLHADGHFQASLHGHVFRHLHDDEQSSVDVFRPEVFVE</sequence>